<keyword evidence="2" id="KW-1185">Reference proteome</keyword>
<name>A0AAV4RN31_CAEEX</name>
<dbReference type="EMBL" id="BPLR01008136">
    <property type="protein sequence ID" value="GIY22336.1"/>
    <property type="molecule type" value="Genomic_DNA"/>
</dbReference>
<dbReference type="AlphaFoldDB" id="A0AAV4RN31"/>
<comment type="caution">
    <text evidence="1">The sequence shown here is derived from an EMBL/GenBank/DDBJ whole genome shotgun (WGS) entry which is preliminary data.</text>
</comment>
<accession>A0AAV4RN31</accession>
<evidence type="ECO:0000313" key="1">
    <source>
        <dbReference type="EMBL" id="GIY22336.1"/>
    </source>
</evidence>
<gene>
    <name evidence="1" type="ORF">CEXT_403851</name>
</gene>
<protein>
    <submittedName>
        <fullName evidence="1">Uncharacterized protein</fullName>
    </submittedName>
</protein>
<evidence type="ECO:0000313" key="2">
    <source>
        <dbReference type="Proteomes" id="UP001054945"/>
    </source>
</evidence>
<organism evidence="1 2">
    <name type="scientific">Caerostris extrusa</name>
    <name type="common">Bark spider</name>
    <name type="synonym">Caerostris bankana</name>
    <dbReference type="NCBI Taxonomy" id="172846"/>
    <lineage>
        <taxon>Eukaryota</taxon>
        <taxon>Metazoa</taxon>
        <taxon>Ecdysozoa</taxon>
        <taxon>Arthropoda</taxon>
        <taxon>Chelicerata</taxon>
        <taxon>Arachnida</taxon>
        <taxon>Araneae</taxon>
        <taxon>Araneomorphae</taxon>
        <taxon>Entelegynae</taxon>
        <taxon>Araneoidea</taxon>
        <taxon>Araneidae</taxon>
        <taxon>Caerostris</taxon>
    </lineage>
</organism>
<reference evidence="1 2" key="1">
    <citation type="submission" date="2021-06" db="EMBL/GenBank/DDBJ databases">
        <title>Caerostris extrusa draft genome.</title>
        <authorList>
            <person name="Kono N."/>
            <person name="Arakawa K."/>
        </authorList>
    </citation>
    <scope>NUCLEOTIDE SEQUENCE [LARGE SCALE GENOMIC DNA]</scope>
</reference>
<proteinExistence type="predicted"/>
<dbReference type="Proteomes" id="UP001054945">
    <property type="component" value="Unassembled WGS sequence"/>
</dbReference>
<sequence>MISSRQKTLPIFTCVIASTNPSLQSTPQSQEESNFPPPVITPLNSLTTPDCRLQQMVFLIINIFHEYLIGLMELNAGVMTSSFISGRRELSKHFPQSGDNYACLGENGRNGILPSQMSFWLLNTNRLIIT</sequence>